<gene>
    <name evidence="13" type="primary">nanE_2</name>
    <name evidence="12" type="synonym">nanE</name>
    <name evidence="13" type="ORF">Mame_01894</name>
</gene>
<evidence type="ECO:0000256" key="12">
    <source>
        <dbReference type="HAMAP-Rule" id="MF_01235"/>
    </source>
</evidence>
<keyword evidence="4" id="KW-0418">Kinase</keyword>
<dbReference type="EC" id="5.1.3.9" evidence="12"/>
<dbReference type="SUPFAM" id="SSF53067">
    <property type="entry name" value="Actin-like ATPase domain"/>
    <property type="match status" value="1"/>
</dbReference>
<dbReference type="FunFam" id="3.20.20.70:FF:000035">
    <property type="entry name" value="Putative N-acetylmannosamine-6-phosphate 2-epimerase"/>
    <property type="match status" value="1"/>
</dbReference>
<dbReference type="InterPro" id="IPR011060">
    <property type="entry name" value="RibuloseP-bd_barrel"/>
</dbReference>
<comment type="similarity">
    <text evidence="10">In the N-terminal section; belongs to the NanE family.</text>
</comment>
<dbReference type="GO" id="GO:0009384">
    <property type="term" value="F:N-acylmannosamine kinase activity"/>
    <property type="evidence" value="ECO:0007669"/>
    <property type="project" value="UniProtKB-EC"/>
</dbReference>
<comment type="function">
    <text evidence="2 12">Converts N-acetylmannosamine-6-phosphate (ManNAc-6-P) to N-acetylglucosamine-6-phosphate (GlcNAc-6-P).</text>
</comment>
<sequence>MQPDILKNSLIVSCQPVPGGPMDEPVFVAGFAMAAVAAGASALRIESARYVRAVREKVDVPIIGIVKRDLEDSPVRITPFISDVQDLADAGADIIAIDATDRPRPETLADLVVAARALGKLTMADCSSLEDARHALDCGMDFVGTTLSGYVGGPEPDDPDIALITEMARLTPYVIAEGRIRTPQQAADAARAGAFAVTVGSAITRTEHTTAWFRDALADAYGTADDRPVLAIDIGGTKSMAALISGGKVLERTRVPTAVGGTPDGWLSAIHAATGGWHGRYGAVGIAATGLVEDGVWQALNRATLNIPDRYPLKEKAESLFGAPALAVNDAQAAAWGEYLATGKTMGTIVFLTISTGIGGGVVSKGALMTGLAGHFGLTRSASGGATPFEDRVSGKFIAAEAARLGHEEDTPAVFKAAADGEAWAADIVDGSAAKVATLCGDIKLMFDPDAIVIGGGIGLADGFLTRISQHLAALPPRLRPELVSARCGAEAGLIGVADLARGNNQGKCII</sequence>
<comment type="pathway">
    <text evidence="3 12">Amino-sugar metabolism; N-acetylneuraminate degradation; D-fructose 6-phosphate from N-acetylneuraminate: step 3/5.</text>
</comment>
<dbReference type="EMBL" id="CP020330">
    <property type="protein sequence ID" value="AQZ51236.1"/>
    <property type="molecule type" value="Genomic_DNA"/>
</dbReference>
<accession>A0A1U9Z0L2</accession>
<keyword evidence="4" id="KW-0808">Transferase</keyword>
<dbReference type="Gene3D" id="3.30.420.40">
    <property type="match status" value="2"/>
</dbReference>
<dbReference type="GO" id="GO:0005829">
    <property type="term" value="C:cytosol"/>
    <property type="evidence" value="ECO:0007669"/>
    <property type="project" value="TreeGrafter"/>
</dbReference>
<dbReference type="GO" id="GO:0047465">
    <property type="term" value="F:N-acylglucosamine-6-phosphate 2-epimerase activity"/>
    <property type="evidence" value="ECO:0007669"/>
    <property type="project" value="UniProtKB-EC"/>
</dbReference>
<dbReference type="HAMAP" id="MF_01235">
    <property type="entry name" value="ManNAc6P_epimer"/>
    <property type="match status" value="1"/>
</dbReference>
<dbReference type="Pfam" id="PF04131">
    <property type="entry name" value="NanE"/>
    <property type="match status" value="1"/>
</dbReference>
<evidence type="ECO:0000313" key="13">
    <source>
        <dbReference type="EMBL" id="AQZ51236.1"/>
    </source>
</evidence>
<evidence type="ECO:0000256" key="10">
    <source>
        <dbReference type="ARBA" id="ARBA00061354"/>
    </source>
</evidence>
<dbReference type="NCBIfam" id="NF002231">
    <property type="entry name" value="PRK01130.1"/>
    <property type="match status" value="1"/>
</dbReference>
<organism evidence="13 14">
    <name type="scientific">Martelella mediterranea DSM 17316</name>
    <dbReference type="NCBI Taxonomy" id="1122214"/>
    <lineage>
        <taxon>Bacteria</taxon>
        <taxon>Pseudomonadati</taxon>
        <taxon>Pseudomonadota</taxon>
        <taxon>Alphaproteobacteria</taxon>
        <taxon>Hyphomicrobiales</taxon>
        <taxon>Aurantimonadaceae</taxon>
        <taxon>Martelella</taxon>
    </lineage>
</organism>
<comment type="catalytic activity">
    <reaction evidence="7">
        <text>an N-acyl-D-mannosamine + ATP = an N-acyl-D-mannosamine 6-phosphate + ADP + H(+)</text>
        <dbReference type="Rhea" id="RHEA:23832"/>
        <dbReference type="ChEBI" id="CHEBI:15378"/>
        <dbReference type="ChEBI" id="CHEBI:16062"/>
        <dbReference type="ChEBI" id="CHEBI:30616"/>
        <dbReference type="ChEBI" id="CHEBI:57666"/>
        <dbReference type="ChEBI" id="CHEBI:456216"/>
        <dbReference type="EC" id="2.7.1.60"/>
    </reaction>
</comment>
<dbReference type="Gene3D" id="3.20.20.70">
    <property type="entry name" value="Aldolase class I"/>
    <property type="match status" value="1"/>
</dbReference>
<dbReference type="KEGG" id="mmed:Mame_01894"/>
<dbReference type="STRING" id="1122214.Mame_01894"/>
<dbReference type="eggNOG" id="COG3010">
    <property type="taxonomic scope" value="Bacteria"/>
</dbReference>
<evidence type="ECO:0000256" key="4">
    <source>
        <dbReference type="ARBA" id="ARBA00022777"/>
    </source>
</evidence>
<evidence type="ECO:0000256" key="8">
    <source>
        <dbReference type="ARBA" id="ARBA00053450"/>
    </source>
</evidence>
<evidence type="ECO:0000256" key="2">
    <source>
        <dbReference type="ARBA" id="ARBA00002147"/>
    </source>
</evidence>
<dbReference type="InterPro" id="IPR043129">
    <property type="entry name" value="ATPase_NBD"/>
</dbReference>
<dbReference type="PANTHER" id="PTHR36204">
    <property type="entry name" value="N-ACETYLMANNOSAMINE-6-PHOSPHATE 2-EPIMERASE-RELATED"/>
    <property type="match status" value="1"/>
</dbReference>
<evidence type="ECO:0000313" key="14">
    <source>
        <dbReference type="Proteomes" id="UP000191135"/>
    </source>
</evidence>
<proteinExistence type="inferred from homology"/>
<dbReference type="InterPro" id="IPR013785">
    <property type="entry name" value="Aldolase_TIM"/>
</dbReference>
<dbReference type="Pfam" id="PF00480">
    <property type="entry name" value="ROK"/>
    <property type="match status" value="1"/>
</dbReference>
<comment type="pathway">
    <text evidence="9">Amino-sugar metabolism; N-acetylneuraminate degradation; D-fructose 6-phosphate from N-acetylneuraminate: step 2/5.</text>
</comment>
<comment type="function">
    <text evidence="8">Catalyzes the phosphorylation of N-acetylmannosamine (ManNAc) to ManNAc-6-P.</text>
</comment>
<dbReference type="GO" id="GO:0006053">
    <property type="term" value="P:N-acetylmannosamine catabolic process"/>
    <property type="evidence" value="ECO:0007669"/>
    <property type="project" value="TreeGrafter"/>
</dbReference>
<dbReference type="eggNOG" id="COG1940">
    <property type="taxonomic scope" value="Bacteria"/>
</dbReference>
<dbReference type="AlphaFoldDB" id="A0A1U9Z0L2"/>
<evidence type="ECO:0000256" key="1">
    <source>
        <dbReference type="ARBA" id="ARBA00000056"/>
    </source>
</evidence>
<evidence type="ECO:0000256" key="7">
    <source>
        <dbReference type="ARBA" id="ARBA00050815"/>
    </source>
</evidence>
<dbReference type="PANTHER" id="PTHR36204:SF1">
    <property type="entry name" value="N-ACETYLMANNOSAMINE-6-PHOSPHATE 2-EPIMERASE-RELATED"/>
    <property type="match status" value="1"/>
</dbReference>
<dbReference type="GO" id="GO:0019262">
    <property type="term" value="P:N-acetylneuraminate catabolic process"/>
    <property type="evidence" value="ECO:0007669"/>
    <property type="project" value="UniProtKB-UniRule"/>
</dbReference>
<comment type="similarity">
    <text evidence="12">Belongs to the NanE family.</text>
</comment>
<keyword evidence="5 12" id="KW-0413">Isomerase</keyword>
<evidence type="ECO:0000256" key="11">
    <source>
        <dbReference type="ARBA" id="ARBA00061385"/>
    </source>
</evidence>
<evidence type="ECO:0000256" key="9">
    <source>
        <dbReference type="ARBA" id="ARBA00060606"/>
    </source>
</evidence>
<dbReference type="RefSeq" id="WP_018062900.1">
    <property type="nucleotide sequence ID" value="NZ_AQWH01000001.1"/>
</dbReference>
<keyword evidence="14" id="KW-1185">Reference proteome</keyword>
<evidence type="ECO:0000256" key="5">
    <source>
        <dbReference type="ARBA" id="ARBA00023235"/>
    </source>
</evidence>
<evidence type="ECO:0000256" key="6">
    <source>
        <dbReference type="ARBA" id="ARBA00023277"/>
    </source>
</evidence>
<keyword evidence="6 12" id="KW-0119">Carbohydrate metabolism</keyword>
<dbReference type="InterPro" id="IPR007260">
    <property type="entry name" value="NanE"/>
</dbReference>
<dbReference type="Proteomes" id="UP000191135">
    <property type="component" value="Chromosome"/>
</dbReference>
<comment type="catalytic activity">
    <reaction evidence="1 12">
        <text>an N-acyl-D-glucosamine 6-phosphate = an N-acyl-D-mannosamine 6-phosphate</text>
        <dbReference type="Rhea" id="RHEA:23932"/>
        <dbReference type="ChEBI" id="CHEBI:57599"/>
        <dbReference type="ChEBI" id="CHEBI:57666"/>
        <dbReference type="EC" id="5.1.3.9"/>
    </reaction>
</comment>
<protein>
    <recommendedName>
        <fullName evidence="12">Putative N-acetylmannosamine-6-phosphate 2-epimerase</fullName>
        <ecNumber evidence="12">5.1.3.9</ecNumber>
    </recommendedName>
    <alternativeName>
        <fullName evidence="12">ManNAc-6-P epimerase</fullName>
    </alternativeName>
</protein>
<evidence type="ECO:0000256" key="3">
    <source>
        <dbReference type="ARBA" id="ARBA00005081"/>
    </source>
</evidence>
<name>A0A1U9Z0L2_9HYPH</name>
<dbReference type="SUPFAM" id="SSF51366">
    <property type="entry name" value="Ribulose-phoshate binding barrel"/>
    <property type="match status" value="1"/>
</dbReference>
<reference evidence="13 14" key="1">
    <citation type="submission" date="2017-03" db="EMBL/GenBank/DDBJ databases">
        <title>Foreign affairs: Plasmid Transfer between Roseobacters and Rhizobia.</title>
        <authorList>
            <person name="Bartling P."/>
            <person name="Bunk B."/>
            <person name="Overmann J."/>
            <person name="Brinkmann H."/>
            <person name="Petersen J."/>
        </authorList>
    </citation>
    <scope>NUCLEOTIDE SEQUENCE [LARGE SCALE GENOMIC DNA]</scope>
    <source>
        <strain evidence="13 14">MACL11</strain>
    </source>
</reference>
<dbReference type="InterPro" id="IPR000600">
    <property type="entry name" value="ROK"/>
</dbReference>
<dbReference type="UniPathway" id="UPA00629">
    <property type="reaction ID" value="UER00682"/>
</dbReference>
<comment type="similarity">
    <text evidence="11">In the C-terminal section; belongs to the ROK (NagC/XylR) family. NanK subfamily.</text>
</comment>